<protein>
    <submittedName>
        <fullName evidence="2">NAD(P)H-dependent oxidoreductase</fullName>
    </submittedName>
</protein>
<proteinExistence type="predicted"/>
<evidence type="ECO:0000259" key="1">
    <source>
        <dbReference type="Pfam" id="PF03358"/>
    </source>
</evidence>
<dbReference type="EMBL" id="CP059674">
    <property type="protein sequence ID" value="QMT98741.1"/>
    <property type="molecule type" value="Genomic_DNA"/>
</dbReference>
<dbReference type="InterPro" id="IPR050712">
    <property type="entry name" value="NAD(P)H-dep_reductase"/>
</dbReference>
<dbReference type="Gene3D" id="3.40.50.360">
    <property type="match status" value="1"/>
</dbReference>
<accession>A0A7D7YKY1</accession>
<dbReference type="Pfam" id="PF03358">
    <property type="entry name" value="FMN_red"/>
    <property type="match status" value="1"/>
</dbReference>
<dbReference type="GO" id="GO:0016491">
    <property type="term" value="F:oxidoreductase activity"/>
    <property type="evidence" value="ECO:0007669"/>
    <property type="project" value="InterPro"/>
</dbReference>
<name>A0A7D7YKY1_9MOLU</name>
<sequence>MKTNTIVLSCSNSDVSKSINYDLASKIAKSGSFDLINLAEYDVPQVSSDTAGNVPAKMTELHEKLSSYDKVIFVTPEFNGYVPGFAKNILDWLSLNKEWLKNKKAYVVAATPGAKGAPMVRENLAEVLGFFGAEVAGSYGFAEYQLSQDRSKEIQEFLNTVNQ</sequence>
<keyword evidence="3" id="KW-1185">Reference proteome</keyword>
<reference evidence="2 3" key="1">
    <citation type="journal article" date="2017" name="Int. J. Syst. Evol. Microbiol.">
        <title>Mycoplasma tullyi sp. nov., isolated from penguins of the genus Spheniscus.</title>
        <authorList>
            <person name="Yavari C.A."/>
            <person name="Ramirez A.S."/>
            <person name="Nicholas R.A.J."/>
            <person name="Radford A.D."/>
            <person name="Darby A.C."/>
            <person name="Bradbury J.M."/>
        </authorList>
    </citation>
    <scope>NUCLEOTIDE SEQUENCE [LARGE SCALE GENOMIC DNA]</scope>
    <source>
        <strain evidence="2 3">56A97T</strain>
    </source>
</reference>
<dbReference type="InterPro" id="IPR005025">
    <property type="entry name" value="FMN_Rdtase-like_dom"/>
</dbReference>
<dbReference type="KEGG" id="mtuy:H3143_01230"/>
<dbReference type="Proteomes" id="UP000514704">
    <property type="component" value="Chromosome"/>
</dbReference>
<dbReference type="PANTHER" id="PTHR30543:SF21">
    <property type="entry name" value="NAD(P)H-DEPENDENT FMN REDUCTASE LOT6"/>
    <property type="match status" value="1"/>
</dbReference>
<evidence type="ECO:0000313" key="3">
    <source>
        <dbReference type="Proteomes" id="UP000514704"/>
    </source>
</evidence>
<dbReference type="InterPro" id="IPR029039">
    <property type="entry name" value="Flavoprotein-like_sf"/>
</dbReference>
<gene>
    <name evidence="2" type="ORF">H3143_01230</name>
</gene>
<dbReference type="RefSeq" id="WP_182079014.1">
    <property type="nucleotide sequence ID" value="NZ_CP059674.1"/>
</dbReference>
<organism evidence="2 3">
    <name type="scientific">Mycoplasma tullyi</name>
    <dbReference type="NCBI Taxonomy" id="1612150"/>
    <lineage>
        <taxon>Bacteria</taxon>
        <taxon>Bacillati</taxon>
        <taxon>Mycoplasmatota</taxon>
        <taxon>Mollicutes</taxon>
        <taxon>Mycoplasmataceae</taxon>
        <taxon>Mycoplasma</taxon>
    </lineage>
</organism>
<evidence type="ECO:0000313" key="2">
    <source>
        <dbReference type="EMBL" id="QMT98741.1"/>
    </source>
</evidence>
<dbReference type="PANTHER" id="PTHR30543">
    <property type="entry name" value="CHROMATE REDUCTASE"/>
    <property type="match status" value="1"/>
</dbReference>
<dbReference type="AlphaFoldDB" id="A0A7D7YKY1"/>
<feature type="domain" description="NADPH-dependent FMN reductase-like" evidence="1">
    <location>
        <begin position="6"/>
        <end position="141"/>
    </location>
</feature>
<dbReference type="GO" id="GO:0005829">
    <property type="term" value="C:cytosol"/>
    <property type="evidence" value="ECO:0007669"/>
    <property type="project" value="TreeGrafter"/>
</dbReference>
<dbReference type="GO" id="GO:0010181">
    <property type="term" value="F:FMN binding"/>
    <property type="evidence" value="ECO:0007669"/>
    <property type="project" value="TreeGrafter"/>
</dbReference>
<dbReference type="SUPFAM" id="SSF52218">
    <property type="entry name" value="Flavoproteins"/>
    <property type="match status" value="1"/>
</dbReference>